<keyword evidence="2" id="KW-1185">Reference proteome</keyword>
<organism evidence="1 2">
    <name type="scientific">Pythium oligandrum</name>
    <name type="common">Mycoparasitic fungus</name>
    <dbReference type="NCBI Taxonomy" id="41045"/>
    <lineage>
        <taxon>Eukaryota</taxon>
        <taxon>Sar</taxon>
        <taxon>Stramenopiles</taxon>
        <taxon>Oomycota</taxon>
        <taxon>Peronosporomycetes</taxon>
        <taxon>Pythiales</taxon>
        <taxon>Pythiaceae</taxon>
        <taxon>Pythium</taxon>
    </lineage>
</organism>
<evidence type="ECO:0000313" key="1">
    <source>
        <dbReference type="EMBL" id="TMW57533.1"/>
    </source>
</evidence>
<accession>A0A8K1C783</accession>
<evidence type="ECO:0000313" key="2">
    <source>
        <dbReference type="Proteomes" id="UP000794436"/>
    </source>
</evidence>
<dbReference type="Proteomes" id="UP000794436">
    <property type="component" value="Unassembled WGS sequence"/>
</dbReference>
<proteinExistence type="predicted"/>
<sequence length="239" mass="25547">MPYFLRASPVIDGRPQNPIASILQSHEDEEDEDEEDDVAVSSTTFQPLGVSPATATGSLMVAIGDHPLCFDDNGRRKRKYSEDSSCCTTPKVRPHPKRAKSFSCVADVLSSIKAAVTESSDAVSPNAVRSTSSPAPVLSRSSTLWQRSASMQIPSGSVMRPATFPSRSTSSGALARHKALDAAVASTLPEKPSASSWNATTSSLEYFCRRSLDISSPLRVRFRDLMVGSIGRAGSINTP</sequence>
<dbReference type="AlphaFoldDB" id="A0A8K1C783"/>
<protein>
    <submittedName>
        <fullName evidence="1">Uncharacterized protein</fullName>
    </submittedName>
</protein>
<gene>
    <name evidence="1" type="ORF">Poli38472_003458</name>
</gene>
<dbReference type="OrthoDB" id="159873at2759"/>
<dbReference type="EMBL" id="SPLM01000144">
    <property type="protein sequence ID" value="TMW57533.1"/>
    <property type="molecule type" value="Genomic_DNA"/>
</dbReference>
<comment type="caution">
    <text evidence="1">The sequence shown here is derived from an EMBL/GenBank/DDBJ whole genome shotgun (WGS) entry which is preliminary data.</text>
</comment>
<name>A0A8K1C783_PYTOL</name>
<reference evidence="1" key="1">
    <citation type="submission" date="2019-03" db="EMBL/GenBank/DDBJ databases">
        <title>Long read genome sequence of the mycoparasitic Pythium oligandrum ATCC 38472 isolated from sugarbeet rhizosphere.</title>
        <authorList>
            <person name="Gaulin E."/>
        </authorList>
    </citation>
    <scope>NUCLEOTIDE SEQUENCE</scope>
    <source>
        <strain evidence="1">ATCC 38472_TT</strain>
    </source>
</reference>